<keyword evidence="2" id="KW-1185">Reference proteome</keyword>
<dbReference type="Proteomes" id="UP000238312">
    <property type="component" value="Unassembled WGS sequence"/>
</dbReference>
<sequence length="41" mass="4671">MAERPSELGPPRGFYGFCDDLIKDSSTYAGRYQRSVTDVRE</sequence>
<reference evidence="1 2" key="1">
    <citation type="submission" date="2018-03" db="EMBL/GenBank/DDBJ databases">
        <title>Genomic Encyclopedia of Type Strains, Phase III (KMG-III): the genomes of soil and plant-associated and newly described type strains.</title>
        <authorList>
            <person name="Whitman W."/>
        </authorList>
    </citation>
    <scope>NUCLEOTIDE SEQUENCE [LARGE SCALE GENOMIC DNA]</scope>
    <source>
        <strain evidence="1 2">CGMCC 4.7104</strain>
    </source>
</reference>
<evidence type="ECO:0000313" key="2">
    <source>
        <dbReference type="Proteomes" id="UP000238312"/>
    </source>
</evidence>
<proteinExistence type="predicted"/>
<comment type="caution">
    <text evidence="1">The sequence shown here is derived from an EMBL/GenBank/DDBJ whole genome shotgun (WGS) entry which is preliminary data.</text>
</comment>
<dbReference type="RefSeq" id="WP_281262597.1">
    <property type="nucleotide sequence ID" value="NZ_PVNG01000005.1"/>
</dbReference>
<evidence type="ECO:0000313" key="1">
    <source>
        <dbReference type="EMBL" id="PRX66953.1"/>
    </source>
</evidence>
<dbReference type="EMBL" id="PVNG01000005">
    <property type="protein sequence ID" value="PRX66953.1"/>
    <property type="molecule type" value="Genomic_DNA"/>
</dbReference>
<accession>A0A2T0N473</accession>
<protein>
    <submittedName>
        <fullName evidence="1">Uncharacterized protein</fullName>
    </submittedName>
</protein>
<gene>
    <name evidence="1" type="ORF">B0I32_105393</name>
</gene>
<organism evidence="1 2">
    <name type="scientific">Nonomuraea fuscirosea</name>
    <dbReference type="NCBI Taxonomy" id="1291556"/>
    <lineage>
        <taxon>Bacteria</taxon>
        <taxon>Bacillati</taxon>
        <taxon>Actinomycetota</taxon>
        <taxon>Actinomycetes</taxon>
        <taxon>Streptosporangiales</taxon>
        <taxon>Streptosporangiaceae</taxon>
        <taxon>Nonomuraea</taxon>
    </lineage>
</organism>
<name>A0A2T0N473_9ACTN</name>
<dbReference type="AlphaFoldDB" id="A0A2T0N473"/>